<comment type="caution">
    <text evidence="1">The sequence shown here is derived from an EMBL/GenBank/DDBJ whole genome shotgun (WGS) entry which is preliminary data.</text>
</comment>
<protein>
    <submittedName>
        <fullName evidence="1">Uncharacterized protein</fullName>
    </submittedName>
</protein>
<name>A0A644Z755_9ZZZZ</name>
<gene>
    <name evidence="1" type="ORF">SDC9_82713</name>
</gene>
<dbReference type="AlphaFoldDB" id="A0A644Z755"/>
<proteinExistence type="predicted"/>
<accession>A0A644Z755</accession>
<reference evidence="1" key="1">
    <citation type="submission" date="2019-08" db="EMBL/GenBank/DDBJ databases">
        <authorList>
            <person name="Kucharzyk K."/>
            <person name="Murdoch R.W."/>
            <person name="Higgins S."/>
            <person name="Loffler F."/>
        </authorList>
    </citation>
    <scope>NUCLEOTIDE SEQUENCE</scope>
</reference>
<organism evidence="1">
    <name type="scientific">bioreactor metagenome</name>
    <dbReference type="NCBI Taxonomy" id="1076179"/>
    <lineage>
        <taxon>unclassified sequences</taxon>
        <taxon>metagenomes</taxon>
        <taxon>ecological metagenomes</taxon>
    </lineage>
</organism>
<evidence type="ECO:0000313" key="1">
    <source>
        <dbReference type="EMBL" id="MPM36118.1"/>
    </source>
</evidence>
<dbReference type="EMBL" id="VSSQ01007502">
    <property type="protein sequence ID" value="MPM36118.1"/>
    <property type="molecule type" value="Genomic_DNA"/>
</dbReference>
<sequence>MPLADVGGLIPALFHIVGNSLDSGGQCLVVSETPCIGGIEPGLENGPARSTDRLRGESKVEAHTLLCQLIQDRGDVQLLSVTSAGIKTLLIRKVKENIRSAHHRLLLL</sequence>